<organism evidence="1 2">
    <name type="scientific">Collimonas rhizosphaerae</name>
    <dbReference type="NCBI Taxonomy" id="3126357"/>
    <lineage>
        <taxon>Bacteria</taxon>
        <taxon>Pseudomonadati</taxon>
        <taxon>Pseudomonadota</taxon>
        <taxon>Betaproteobacteria</taxon>
        <taxon>Burkholderiales</taxon>
        <taxon>Oxalobacteraceae</taxon>
        <taxon>Collimonas</taxon>
    </lineage>
</organism>
<gene>
    <name evidence="1" type="ORF">V8G57_00480</name>
</gene>
<comment type="caution">
    <text evidence="1">The sequence shown here is derived from an EMBL/GenBank/DDBJ whole genome shotgun (WGS) entry which is preliminary data.</text>
</comment>
<evidence type="ECO:0000313" key="2">
    <source>
        <dbReference type="Proteomes" id="UP001495910"/>
    </source>
</evidence>
<dbReference type="EMBL" id="JBANDC010000001">
    <property type="protein sequence ID" value="MEM4985852.1"/>
    <property type="molecule type" value="Genomic_DNA"/>
</dbReference>
<sequence length="58" mass="6118">MSAIADGTSNGVMKGRGVVPPDSVIAAVLAANFGSRVWRIPIVRILSAFLQVPDRIAR</sequence>
<proteinExistence type="predicted"/>
<accession>A0ABU9PPC7</accession>
<dbReference type="Proteomes" id="UP001495910">
    <property type="component" value="Unassembled WGS sequence"/>
</dbReference>
<name>A0ABU9PPC7_9BURK</name>
<evidence type="ECO:0000313" key="1">
    <source>
        <dbReference type="EMBL" id="MEM4985852.1"/>
    </source>
</evidence>
<protein>
    <submittedName>
        <fullName evidence="1">Uncharacterized protein</fullName>
    </submittedName>
</protein>
<keyword evidence="2" id="KW-1185">Reference proteome</keyword>
<reference evidence="1 2" key="1">
    <citation type="submission" date="2024-02" db="EMBL/GenBank/DDBJ databases">
        <title>Draft genome sequence of Collimonas sp. strain H4R21, an effective mineral-weathering bacterial strain isolated from the beech rhizosphere.</title>
        <authorList>
            <person name="Morin E."/>
            <person name="Uroz S."/>
            <person name="Leveau J.H.J."/>
            <person name="Kumar R."/>
            <person name="Rey M.W."/>
            <person name="Pham J."/>
        </authorList>
    </citation>
    <scope>NUCLEOTIDE SEQUENCE [LARGE SCALE GENOMIC DNA]</scope>
    <source>
        <strain evidence="1 2">H4R21</strain>
    </source>
</reference>
<dbReference type="RefSeq" id="WP_342827750.1">
    <property type="nucleotide sequence ID" value="NZ_JBANDC010000001.1"/>
</dbReference>